<name>A0A0A9H5K8_ARUDO</name>
<evidence type="ECO:0000313" key="2">
    <source>
        <dbReference type="EMBL" id="JAE32505.1"/>
    </source>
</evidence>
<accession>A0A0A9H5K8</accession>
<feature type="compositionally biased region" description="Basic and acidic residues" evidence="1">
    <location>
        <begin position="1"/>
        <end position="12"/>
    </location>
</feature>
<feature type="compositionally biased region" description="Polar residues" evidence="1">
    <location>
        <begin position="13"/>
        <end position="34"/>
    </location>
</feature>
<feature type="region of interest" description="Disordered" evidence="1">
    <location>
        <begin position="1"/>
        <end position="64"/>
    </location>
</feature>
<protein>
    <submittedName>
        <fullName evidence="2">DPa</fullName>
    </submittedName>
</protein>
<sequence>MRFCGREQHEGTQEPSSNGGESSSMPNIYWQQVQHPARPNNGAVGLSSSPPIPGILKGRVKHEH</sequence>
<evidence type="ECO:0000256" key="1">
    <source>
        <dbReference type="SAM" id="MobiDB-lite"/>
    </source>
</evidence>
<organism evidence="2">
    <name type="scientific">Arundo donax</name>
    <name type="common">Giant reed</name>
    <name type="synonym">Donax arundinaceus</name>
    <dbReference type="NCBI Taxonomy" id="35708"/>
    <lineage>
        <taxon>Eukaryota</taxon>
        <taxon>Viridiplantae</taxon>
        <taxon>Streptophyta</taxon>
        <taxon>Embryophyta</taxon>
        <taxon>Tracheophyta</taxon>
        <taxon>Spermatophyta</taxon>
        <taxon>Magnoliopsida</taxon>
        <taxon>Liliopsida</taxon>
        <taxon>Poales</taxon>
        <taxon>Poaceae</taxon>
        <taxon>PACMAD clade</taxon>
        <taxon>Arundinoideae</taxon>
        <taxon>Arundineae</taxon>
        <taxon>Arundo</taxon>
    </lineage>
</organism>
<dbReference type="EMBL" id="GBRH01165391">
    <property type="protein sequence ID" value="JAE32505.1"/>
    <property type="molecule type" value="Transcribed_RNA"/>
</dbReference>
<proteinExistence type="predicted"/>
<dbReference type="AlphaFoldDB" id="A0A0A9H5K8"/>
<reference evidence="2" key="1">
    <citation type="submission" date="2014-09" db="EMBL/GenBank/DDBJ databases">
        <authorList>
            <person name="Magalhaes I.L.F."/>
            <person name="Oliveira U."/>
            <person name="Santos F.R."/>
            <person name="Vidigal T.H.D.A."/>
            <person name="Brescovit A.D."/>
            <person name="Santos A.J."/>
        </authorList>
    </citation>
    <scope>NUCLEOTIDE SEQUENCE</scope>
    <source>
        <tissue evidence="2">Shoot tissue taken approximately 20 cm above the soil surface</tissue>
    </source>
</reference>
<reference evidence="2" key="2">
    <citation type="journal article" date="2015" name="Data Brief">
        <title>Shoot transcriptome of the giant reed, Arundo donax.</title>
        <authorList>
            <person name="Barrero R.A."/>
            <person name="Guerrero F.D."/>
            <person name="Moolhuijzen P."/>
            <person name="Goolsby J.A."/>
            <person name="Tidwell J."/>
            <person name="Bellgard S.E."/>
            <person name="Bellgard M.I."/>
        </authorList>
    </citation>
    <scope>NUCLEOTIDE SEQUENCE</scope>
    <source>
        <tissue evidence="2">Shoot tissue taken approximately 20 cm above the soil surface</tissue>
    </source>
</reference>